<evidence type="ECO:0000313" key="2">
    <source>
        <dbReference type="EMBL" id="TWT79099.1"/>
    </source>
</evidence>
<dbReference type="AlphaFoldDB" id="A0A5C5YVK3"/>
<dbReference type="GO" id="GO:0016853">
    <property type="term" value="F:isomerase activity"/>
    <property type="evidence" value="ECO:0007669"/>
    <property type="project" value="UniProtKB-KW"/>
</dbReference>
<sequence length="262" mass="28431">MAEIKVAVRIDCLPVKLPKALQLAAATGATGVEIDARNGIRPSELSDTGLRQLRKMLDDLNLRVVTVRFPTRRGYDNPQDLDRRVEATKAAMKLAYRLGARVVINQVGNIPEDCEDPRYSSLASVLEDLGRFGARVGAFLAAETGTESGETLAKLITSSDDAYIAAALNPGQLIINRHSPREAIVALGDRIHAVCAVDGVIDLAAGRGVAVPLGQGTADFPELLSLLENFQYRGYFTVGRREMSPDTVWDELSQGVEYLRNL</sequence>
<dbReference type="SUPFAM" id="SSF51658">
    <property type="entry name" value="Xylose isomerase-like"/>
    <property type="match status" value="1"/>
</dbReference>
<dbReference type="PANTHER" id="PTHR12110">
    <property type="entry name" value="HYDROXYPYRUVATE ISOMERASE"/>
    <property type="match status" value="1"/>
</dbReference>
<dbReference type="InterPro" id="IPR050312">
    <property type="entry name" value="IolE/XylAMocC-like"/>
</dbReference>
<proteinExistence type="predicted"/>
<evidence type="ECO:0000313" key="3">
    <source>
        <dbReference type="Proteomes" id="UP000315010"/>
    </source>
</evidence>
<dbReference type="InterPro" id="IPR036237">
    <property type="entry name" value="Xyl_isomerase-like_sf"/>
</dbReference>
<dbReference type="InterPro" id="IPR013022">
    <property type="entry name" value="Xyl_isomerase-like_TIM-brl"/>
</dbReference>
<protein>
    <submittedName>
        <fullName evidence="2">Xylose isomerase-like TIM barrel</fullName>
    </submittedName>
</protein>
<keyword evidence="2" id="KW-0413">Isomerase</keyword>
<dbReference type="Proteomes" id="UP000315010">
    <property type="component" value="Unassembled WGS sequence"/>
</dbReference>
<comment type="caution">
    <text evidence="2">The sequence shown here is derived from an EMBL/GenBank/DDBJ whole genome shotgun (WGS) entry which is preliminary data.</text>
</comment>
<gene>
    <name evidence="2" type="ORF">CA13_04960</name>
</gene>
<organism evidence="2 3">
    <name type="scientific">Novipirellula herctigrandis</name>
    <dbReference type="NCBI Taxonomy" id="2527986"/>
    <lineage>
        <taxon>Bacteria</taxon>
        <taxon>Pseudomonadati</taxon>
        <taxon>Planctomycetota</taxon>
        <taxon>Planctomycetia</taxon>
        <taxon>Pirellulales</taxon>
        <taxon>Pirellulaceae</taxon>
        <taxon>Novipirellula</taxon>
    </lineage>
</organism>
<dbReference type="EMBL" id="SJPJ01000001">
    <property type="protein sequence ID" value="TWT79099.1"/>
    <property type="molecule type" value="Genomic_DNA"/>
</dbReference>
<dbReference type="OrthoDB" id="259584at2"/>
<feature type="domain" description="Xylose isomerase-like TIM barrel" evidence="1">
    <location>
        <begin position="21"/>
        <end position="260"/>
    </location>
</feature>
<keyword evidence="3" id="KW-1185">Reference proteome</keyword>
<dbReference type="RefSeq" id="WP_146394364.1">
    <property type="nucleotide sequence ID" value="NZ_SJPJ01000001.1"/>
</dbReference>
<reference evidence="2 3" key="1">
    <citation type="submission" date="2019-02" db="EMBL/GenBank/DDBJ databases">
        <title>Deep-cultivation of Planctomycetes and their phenomic and genomic characterization uncovers novel biology.</title>
        <authorList>
            <person name="Wiegand S."/>
            <person name="Jogler M."/>
            <person name="Boedeker C."/>
            <person name="Pinto D."/>
            <person name="Vollmers J."/>
            <person name="Rivas-Marin E."/>
            <person name="Kohn T."/>
            <person name="Peeters S.H."/>
            <person name="Heuer A."/>
            <person name="Rast P."/>
            <person name="Oberbeckmann S."/>
            <person name="Bunk B."/>
            <person name="Jeske O."/>
            <person name="Meyerdierks A."/>
            <person name="Storesund J.E."/>
            <person name="Kallscheuer N."/>
            <person name="Luecker S."/>
            <person name="Lage O.M."/>
            <person name="Pohl T."/>
            <person name="Merkel B.J."/>
            <person name="Hornburger P."/>
            <person name="Mueller R.-W."/>
            <person name="Bruemmer F."/>
            <person name="Labrenz M."/>
            <person name="Spormann A.M."/>
            <person name="Op Den Camp H."/>
            <person name="Overmann J."/>
            <person name="Amann R."/>
            <person name="Jetten M.S.M."/>
            <person name="Mascher T."/>
            <person name="Medema M.H."/>
            <person name="Devos D.P."/>
            <person name="Kaster A.-K."/>
            <person name="Ovreas L."/>
            <person name="Rohde M."/>
            <person name="Galperin M.Y."/>
            <person name="Jogler C."/>
        </authorList>
    </citation>
    <scope>NUCLEOTIDE SEQUENCE [LARGE SCALE GENOMIC DNA]</scope>
    <source>
        <strain evidence="2 3">CA13</strain>
    </source>
</reference>
<dbReference type="PANTHER" id="PTHR12110:SF41">
    <property type="entry name" value="INOSOSE DEHYDRATASE"/>
    <property type="match status" value="1"/>
</dbReference>
<dbReference type="Gene3D" id="3.20.20.150">
    <property type="entry name" value="Divalent-metal-dependent TIM barrel enzymes"/>
    <property type="match status" value="1"/>
</dbReference>
<accession>A0A5C5YVK3</accession>
<evidence type="ECO:0000259" key="1">
    <source>
        <dbReference type="Pfam" id="PF01261"/>
    </source>
</evidence>
<dbReference type="Pfam" id="PF01261">
    <property type="entry name" value="AP_endonuc_2"/>
    <property type="match status" value="1"/>
</dbReference>
<name>A0A5C5YVK3_9BACT</name>